<evidence type="ECO:0000256" key="1">
    <source>
        <dbReference type="SAM" id="Phobius"/>
    </source>
</evidence>
<sequence length="247" mass="27634">MGFIRHKWTLFLIVITILNLLFLVLRVINLNKSPTNALTKIQVEVKLPNPVFSSPTSIEEALKKRRSIRIYNSQSLTMQQIAQLLWAAQGITSNNGFRTTPSAGALYPLEFYLVARDIENLSPGIYHYVPRKHILQKLRDGDVRIELAKAAFGQSAVKSGAADIVITALFSRTTNKYGERGKRYVLMEAGHAAQNIYLQTVSLNLGTVSIGSFDDVQIKNILHITNEEDPLYILPIGKTWTPSKQGI</sequence>
<dbReference type="PANTHER" id="PTHR43745">
    <property type="entry name" value="NITROREDUCTASE MJ1384-RELATED"/>
    <property type="match status" value="1"/>
</dbReference>
<organism evidence="3 4">
    <name type="scientific">Legionella steelei</name>
    <dbReference type="NCBI Taxonomy" id="947033"/>
    <lineage>
        <taxon>Bacteria</taxon>
        <taxon>Pseudomonadati</taxon>
        <taxon>Pseudomonadota</taxon>
        <taxon>Gammaproteobacteria</taxon>
        <taxon>Legionellales</taxon>
        <taxon>Legionellaceae</taxon>
        <taxon>Legionella</taxon>
    </lineage>
</organism>
<dbReference type="InterPro" id="IPR029479">
    <property type="entry name" value="Nitroreductase"/>
</dbReference>
<dbReference type="PATRIC" id="fig|947033.5.peg.677"/>
<dbReference type="STRING" id="947033.Lste_0635"/>
<dbReference type="InterPro" id="IPR052544">
    <property type="entry name" value="Bacteriocin_Proc_Enz"/>
</dbReference>
<gene>
    <name evidence="3" type="ORF">Lste_0635</name>
</gene>
<name>A0A0W0ZL75_9GAMM</name>
<keyword evidence="1" id="KW-0472">Membrane</keyword>
<dbReference type="SUPFAM" id="SSF55469">
    <property type="entry name" value="FMN-dependent nitroreductase-like"/>
    <property type="match status" value="1"/>
</dbReference>
<dbReference type="AlphaFoldDB" id="A0A0W0ZL75"/>
<evidence type="ECO:0000313" key="4">
    <source>
        <dbReference type="Proteomes" id="UP000054926"/>
    </source>
</evidence>
<keyword evidence="1" id="KW-0812">Transmembrane</keyword>
<dbReference type="EMBL" id="LNYY01000016">
    <property type="protein sequence ID" value="KTD70031.1"/>
    <property type="molecule type" value="Genomic_DNA"/>
</dbReference>
<dbReference type="NCBIfam" id="TIGR03605">
    <property type="entry name" value="antibiot_sagB"/>
    <property type="match status" value="1"/>
</dbReference>
<dbReference type="Proteomes" id="UP000054926">
    <property type="component" value="Unassembled WGS sequence"/>
</dbReference>
<dbReference type="InterPro" id="IPR020051">
    <property type="entry name" value="SagB-type_dehydrogenase"/>
</dbReference>
<comment type="caution">
    <text evidence="3">The sequence shown here is derived from an EMBL/GenBank/DDBJ whole genome shotgun (WGS) entry which is preliminary data.</text>
</comment>
<dbReference type="Pfam" id="PF00881">
    <property type="entry name" value="Nitroreductase"/>
    <property type="match status" value="1"/>
</dbReference>
<reference evidence="3 4" key="1">
    <citation type="submission" date="2015-11" db="EMBL/GenBank/DDBJ databases">
        <title>Genomic analysis of 38 Legionella species identifies large and diverse effector repertoires.</title>
        <authorList>
            <person name="Burstein D."/>
            <person name="Amaro F."/>
            <person name="Zusman T."/>
            <person name="Lifshitz Z."/>
            <person name="Cohen O."/>
            <person name="Gilbert J.A."/>
            <person name="Pupko T."/>
            <person name="Shuman H.A."/>
            <person name="Segal G."/>
        </authorList>
    </citation>
    <scope>NUCLEOTIDE SEQUENCE [LARGE SCALE GENOMIC DNA]</scope>
    <source>
        <strain evidence="3 4">IMVS3376</strain>
    </source>
</reference>
<protein>
    <submittedName>
        <fullName evidence="3">Nitroreductase</fullName>
    </submittedName>
</protein>
<dbReference type="PANTHER" id="PTHR43745:SF2">
    <property type="entry name" value="NITROREDUCTASE MJ1384-RELATED"/>
    <property type="match status" value="1"/>
</dbReference>
<evidence type="ECO:0000259" key="2">
    <source>
        <dbReference type="Pfam" id="PF00881"/>
    </source>
</evidence>
<dbReference type="RefSeq" id="WP_058509645.1">
    <property type="nucleotide sequence ID" value="NZ_DAIOMV010000004.1"/>
</dbReference>
<evidence type="ECO:0000313" key="3">
    <source>
        <dbReference type="EMBL" id="KTD70031.1"/>
    </source>
</evidence>
<proteinExistence type="predicted"/>
<keyword evidence="4" id="KW-1185">Reference proteome</keyword>
<dbReference type="CDD" id="cd02142">
    <property type="entry name" value="McbC_SagB-like_oxidoreductase"/>
    <property type="match status" value="1"/>
</dbReference>
<dbReference type="InterPro" id="IPR000415">
    <property type="entry name" value="Nitroreductase-like"/>
</dbReference>
<keyword evidence="1" id="KW-1133">Transmembrane helix</keyword>
<feature type="transmembrane region" description="Helical" evidence="1">
    <location>
        <begin position="9"/>
        <end position="28"/>
    </location>
</feature>
<dbReference type="Gene3D" id="3.40.109.10">
    <property type="entry name" value="NADH Oxidase"/>
    <property type="match status" value="1"/>
</dbReference>
<dbReference type="GO" id="GO:0016491">
    <property type="term" value="F:oxidoreductase activity"/>
    <property type="evidence" value="ECO:0007669"/>
    <property type="project" value="InterPro"/>
</dbReference>
<accession>A0A0W0ZL75</accession>
<feature type="domain" description="Nitroreductase" evidence="2">
    <location>
        <begin position="62"/>
        <end position="238"/>
    </location>
</feature>
<dbReference type="OrthoDB" id="3723182at2"/>